<dbReference type="PANTHER" id="PTHR46796">
    <property type="entry name" value="HTH-TYPE TRANSCRIPTIONAL ACTIVATOR RHAS-RELATED"/>
    <property type="match status" value="1"/>
</dbReference>
<gene>
    <name evidence="5" type="ORF">FY004_06510</name>
</gene>
<evidence type="ECO:0000256" key="1">
    <source>
        <dbReference type="ARBA" id="ARBA00023015"/>
    </source>
</evidence>
<dbReference type="Gene3D" id="1.10.10.60">
    <property type="entry name" value="Homeodomain-like"/>
    <property type="match status" value="1"/>
</dbReference>
<evidence type="ECO:0000256" key="3">
    <source>
        <dbReference type="ARBA" id="ARBA00023163"/>
    </source>
</evidence>
<accession>A0A5D4JJA0</accession>
<evidence type="ECO:0000256" key="2">
    <source>
        <dbReference type="ARBA" id="ARBA00023125"/>
    </source>
</evidence>
<dbReference type="SMART" id="SM00342">
    <property type="entry name" value="HTH_ARAC"/>
    <property type="match status" value="1"/>
</dbReference>
<comment type="caution">
    <text evidence="5">The sequence shown here is derived from an EMBL/GenBank/DDBJ whole genome shotgun (WGS) entry which is preliminary data.</text>
</comment>
<keyword evidence="6" id="KW-1185">Reference proteome</keyword>
<keyword evidence="1" id="KW-0805">Transcription regulation</keyword>
<dbReference type="AlphaFoldDB" id="A0A5D4JJA0"/>
<organism evidence="5 6">
    <name type="scientific">Streptomyces parvus</name>
    <dbReference type="NCBI Taxonomy" id="66428"/>
    <lineage>
        <taxon>Bacteria</taxon>
        <taxon>Bacillati</taxon>
        <taxon>Actinomycetota</taxon>
        <taxon>Actinomycetes</taxon>
        <taxon>Kitasatosporales</taxon>
        <taxon>Streptomycetaceae</taxon>
        <taxon>Streptomyces</taxon>
    </lineage>
</organism>
<dbReference type="GO" id="GO:0003700">
    <property type="term" value="F:DNA-binding transcription factor activity"/>
    <property type="evidence" value="ECO:0007669"/>
    <property type="project" value="InterPro"/>
</dbReference>
<dbReference type="Proteomes" id="UP000323242">
    <property type="component" value="Unassembled WGS sequence"/>
</dbReference>
<evidence type="ECO:0000313" key="6">
    <source>
        <dbReference type="Proteomes" id="UP000323242"/>
    </source>
</evidence>
<evidence type="ECO:0000313" key="5">
    <source>
        <dbReference type="EMBL" id="TYR65362.1"/>
    </source>
</evidence>
<dbReference type="InterPro" id="IPR020449">
    <property type="entry name" value="Tscrpt_reg_AraC-type_HTH"/>
</dbReference>
<reference evidence="5 6" key="1">
    <citation type="submission" date="2019-08" db="EMBL/GenBank/DDBJ databases">
        <title>Draft genome for granaticin producer strain Streptomyces parvus C05.</title>
        <authorList>
            <person name="Gonzalez-Pimentel J.L."/>
        </authorList>
    </citation>
    <scope>NUCLEOTIDE SEQUENCE [LARGE SCALE GENOMIC DNA]</scope>
    <source>
        <strain evidence="5 6">C05</strain>
    </source>
</reference>
<dbReference type="GO" id="GO:0043565">
    <property type="term" value="F:sequence-specific DNA binding"/>
    <property type="evidence" value="ECO:0007669"/>
    <property type="project" value="InterPro"/>
</dbReference>
<protein>
    <submittedName>
        <fullName evidence="5">Helix-turn-helix domain-containing protein</fullName>
    </submittedName>
</protein>
<dbReference type="InterPro" id="IPR018060">
    <property type="entry name" value="HTH_AraC"/>
</dbReference>
<dbReference type="PRINTS" id="PR00032">
    <property type="entry name" value="HTHARAC"/>
</dbReference>
<dbReference type="Pfam" id="PF14525">
    <property type="entry name" value="AraC_binding_2"/>
    <property type="match status" value="1"/>
</dbReference>
<keyword evidence="3" id="KW-0804">Transcription</keyword>
<name>A0A5D4JJA0_9ACTN</name>
<dbReference type="Pfam" id="PF12833">
    <property type="entry name" value="HTH_18"/>
    <property type="match status" value="1"/>
</dbReference>
<dbReference type="PROSITE" id="PS00041">
    <property type="entry name" value="HTH_ARAC_FAMILY_1"/>
    <property type="match status" value="1"/>
</dbReference>
<dbReference type="PROSITE" id="PS01124">
    <property type="entry name" value="HTH_ARAC_FAMILY_2"/>
    <property type="match status" value="1"/>
</dbReference>
<dbReference type="SUPFAM" id="SSF46689">
    <property type="entry name" value="Homeodomain-like"/>
    <property type="match status" value="1"/>
</dbReference>
<keyword evidence="2" id="KW-0238">DNA-binding</keyword>
<dbReference type="PANTHER" id="PTHR46796:SF6">
    <property type="entry name" value="ARAC SUBFAMILY"/>
    <property type="match status" value="1"/>
</dbReference>
<dbReference type="InterPro" id="IPR035418">
    <property type="entry name" value="AraC-bd_2"/>
</dbReference>
<dbReference type="EMBL" id="VSZQ01000024">
    <property type="protein sequence ID" value="TYR65362.1"/>
    <property type="molecule type" value="Genomic_DNA"/>
</dbReference>
<proteinExistence type="predicted"/>
<dbReference type="InterPro" id="IPR050204">
    <property type="entry name" value="AraC_XylS_family_regulators"/>
</dbReference>
<evidence type="ECO:0000259" key="4">
    <source>
        <dbReference type="PROSITE" id="PS01124"/>
    </source>
</evidence>
<feature type="domain" description="HTH araC/xylS-type" evidence="4">
    <location>
        <begin position="213"/>
        <end position="314"/>
    </location>
</feature>
<dbReference type="InterPro" id="IPR018062">
    <property type="entry name" value="HTH_AraC-typ_CS"/>
</dbReference>
<sequence length="349" mass="37680">MSPMTTTVSLPDPDEVPIEGVAVSGTQVPKRITSHGDGPFRGRIATGRLGYLRVSTLEADAERGGLTAALTAGAPDAQVTVVVQVSGTADFVQNGRAAQVSEGELVVLDPTLPYSIEHPRRSTTQVFQFPRRVLGLTDSDIQRVAGHVIGTGDGVGSVLFPFLIALASTSRSGLVPAVADRLAGHAVDLFATLVAERTRRCGTEPETRGYLMTRVLDHIDRNLGDPDLSPERIAQEHQVSVRYLYRLFEREGTTVSRLIRQRRLEQASRELSRRARVSPTVAAVARRWGFVSPAHFSRAFRAAYGVSPGEWRRLRTSLETSSTPAAGAVSGSWDEDRPLLDVLLVGPAA</sequence>
<dbReference type="InterPro" id="IPR009057">
    <property type="entry name" value="Homeodomain-like_sf"/>
</dbReference>